<organism>
    <name type="scientific">Serpula lacrymans var. lacrymans (strain S7.9)</name>
    <name type="common">Dry rot fungus</name>
    <dbReference type="NCBI Taxonomy" id="578457"/>
    <lineage>
        <taxon>Eukaryota</taxon>
        <taxon>Fungi</taxon>
        <taxon>Dikarya</taxon>
        <taxon>Basidiomycota</taxon>
        <taxon>Agaricomycotina</taxon>
        <taxon>Agaricomycetes</taxon>
        <taxon>Agaricomycetidae</taxon>
        <taxon>Boletales</taxon>
        <taxon>Coniophorineae</taxon>
        <taxon>Serpulaceae</taxon>
        <taxon>Serpula</taxon>
    </lineage>
</organism>
<dbReference type="HOGENOM" id="CLU_2795526_0_0_1"/>
<name>F8NHH6_SERL9</name>
<accession>F8NHH6</accession>
<protein>
    <submittedName>
        <fullName evidence="1">Uncharacterized protein</fullName>
    </submittedName>
</protein>
<dbReference type="EMBL" id="GL945429">
    <property type="protein sequence ID" value="EGO29147.1"/>
    <property type="molecule type" value="Genomic_DNA"/>
</dbReference>
<dbReference type="AlphaFoldDB" id="F8NHH6"/>
<proteinExistence type="predicted"/>
<evidence type="ECO:0000313" key="1">
    <source>
        <dbReference type="EMBL" id="EGO29147.1"/>
    </source>
</evidence>
<sequence>MTREFMGGCMSLNRRWYLVEPFSELMRFSECAACKGSFIPDNTQSLLKSGYRLPKGMKIEHMIGSLVL</sequence>
<reference evidence="1" key="1">
    <citation type="submission" date="2011-04" db="EMBL/GenBank/DDBJ databases">
        <title>Evolution of plant cell wall degrading machinery underlies the functional diversity of forest fungi.</title>
        <authorList>
            <consortium name="US DOE Joint Genome Institute (JGI-PGF)"/>
            <person name="Eastwood D.C."/>
            <person name="Floudas D."/>
            <person name="Binder M."/>
            <person name="Majcherczyk A."/>
            <person name="Schneider P."/>
            <person name="Aerts A."/>
            <person name="Asiegbu F.O."/>
            <person name="Baker S.E."/>
            <person name="Barry K."/>
            <person name="Bendiksby M."/>
            <person name="Blumentritt M."/>
            <person name="Coutinho P.M."/>
            <person name="Cullen D."/>
            <person name="Cullen D."/>
            <person name="Gathman A."/>
            <person name="Goodell B."/>
            <person name="Henrissat B."/>
            <person name="Ihrmark K."/>
            <person name="Kauserud H."/>
            <person name="Kohler A."/>
            <person name="LaButti K."/>
            <person name="Lapidus A."/>
            <person name="Lavin J.L."/>
            <person name="Lee Y.-H."/>
            <person name="Lindquist E."/>
            <person name="Lilly W."/>
            <person name="Lucas S."/>
            <person name="Morin E."/>
            <person name="Murat C."/>
            <person name="Oguiza J.A."/>
            <person name="Park J."/>
            <person name="Pisabarro A.G."/>
            <person name="Riley R."/>
            <person name="Rosling A."/>
            <person name="Salamov A."/>
            <person name="Schmidt O."/>
            <person name="Schmutz J."/>
            <person name="Skrede I."/>
            <person name="Stenlid J."/>
            <person name="Wiebenga A."/>
            <person name="Xie X."/>
            <person name="Kues U."/>
            <person name="Hibbett D.S."/>
            <person name="Hoffmeister D."/>
            <person name="Hogberg N."/>
            <person name="Martin F."/>
            <person name="Grigoriev I.V."/>
            <person name="Watkinson S.C."/>
        </authorList>
    </citation>
    <scope>NUCLEOTIDE SEQUENCE</scope>
    <source>
        <strain evidence="1">S7.9</strain>
    </source>
</reference>
<gene>
    <name evidence="1" type="ORF">SERLADRAFT_377594</name>
</gene>
<dbReference type="Proteomes" id="UP000008064">
    <property type="component" value="Unassembled WGS sequence"/>
</dbReference>
<dbReference type="KEGG" id="sla:SERLADRAFT_377594"/>
<dbReference type="RefSeq" id="XP_007313389.1">
    <property type="nucleotide sequence ID" value="XM_007313327.1"/>
</dbReference>
<dbReference type="GeneID" id="18810726"/>